<evidence type="ECO:0000313" key="1">
    <source>
        <dbReference type="EMBL" id="GHB25867.1"/>
    </source>
</evidence>
<name>A0A8J3G410_9BACT</name>
<reference evidence="1" key="1">
    <citation type="journal article" date="2014" name="Int. J. Syst. Evol. Microbiol.">
        <title>Complete genome sequence of Corynebacterium casei LMG S-19264T (=DSM 44701T), isolated from a smear-ripened cheese.</title>
        <authorList>
            <consortium name="US DOE Joint Genome Institute (JGI-PGF)"/>
            <person name="Walter F."/>
            <person name="Albersmeier A."/>
            <person name="Kalinowski J."/>
            <person name="Ruckert C."/>
        </authorList>
    </citation>
    <scope>NUCLEOTIDE SEQUENCE</scope>
    <source>
        <strain evidence="1">KCTC 23224</strain>
    </source>
</reference>
<dbReference type="Proteomes" id="UP000642809">
    <property type="component" value="Unassembled WGS sequence"/>
</dbReference>
<reference evidence="1" key="2">
    <citation type="submission" date="2020-09" db="EMBL/GenBank/DDBJ databases">
        <authorList>
            <person name="Sun Q."/>
            <person name="Kim S."/>
        </authorList>
    </citation>
    <scope>NUCLEOTIDE SEQUENCE</scope>
    <source>
        <strain evidence="1">KCTC 23224</strain>
    </source>
</reference>
<evidence type="ECO:0000313" key="2">
    <source>
        <dbReference type="Proteomes" id="UP000642809"/>
    </source>
</evidence>
<protein>
    <submittedName>
        <fullName evidence="1">Uncharacterized protein</fullName>
    </submittedName>
</protein>
<gene>
    <name evidence="1" type="ORF">GCM10008106_03300</name>
</gene>
<accession>A0A8J3G410</accession>
<comment type="caution">
    <text evidence="1">The sequence shown here is derived from an EMBL/GenBank/DDBJ whole genome shotgun (WGS) entry which is preliminary data.</text>
</comment>
<organism evidence="1 2">
    <name type="scientific">Mongoliitalea lutea</name>
    <dbReference type="NCBI Taxonomy" id="849756"/>
    <lineage>
        <taxon>Bacteria</taxon>
        <taxon>Pseudomonadati</taxon>
        <taxon>Bacteroidota</taxon>
        <taxon>Cytophagia</taxon>
        <taxon>Cytophagales</taxon>
        <taxon>Cyclobacteriaceae</taxon>
        <taxon>Mongoliitalea</taxon>
    </lineage>
</organism>
<proteinExistence type="predicted"/>
<keyword evidence="2" id="KW-1185">Reference proteome</keyword>
<sequence length="59" mass="6947">MSKKYIPICFNDRNLPINPMSKERMNDLEKKFAPFVEEIKEKLKKDSSEKVKLTSTLKS</sequence>
<dbReference type="EMBL" id="BMYF01000001">
    <property type="protein sequence ID" value="GHB25867.1"/>
    <property type="molecule type" value="Genomic_DNA"/>
</dbReference>
<dbReference type="AlphaFoldDB" id="A0A8J3G410"/>